<feature type="region of interest" description="Disordered" evidence="6">
    <location>
        <begin position="1074"/>
        <end position="1102"/>
    </location>
</feature>
<feature type="compositionally biased region" description="Low complexity" evidence="6">
    <location>
        <begin position="367"/>
        <end position="385"/>
    </location>
</feature>
<evidence type="ECO:0000256" key="3">
    <source>
        <dbReference type="ARBA" id="ARBA00022723"/>
    </source>
</evidence>
<dbReference type="Gene3D" id="2.10.110.10">
    <property type="entry name" value="Cysteine Rich Protein"/>
    <property type="match status" value="4"/>
</dbReference>
<feature type="compositionally biased region" description="Low complexity" evidence="6">
    <location>
        <begin position="331"/>
        <end position="340"/>
    </location>
</feature>
<proteinExistence type="predicted"/>
<dbReference type="InterPro" id="IPR001781">
    <property type="entry name" value="Znf_LIM"/>
</dbReference>
<organism evidence="7 8">
    <name type="scientific">Pristionchus pacificus</name>
    <name type="common">Parasitic nematode worm</name>
    <dbReference type="NCBI Taxonomy" id="54126"/>
    <lineage>
        <taxon>Eukaryota</taxon>
        <taxon>Metazoa</taxon>
        <taxon>Ecdysozoa</taxon>
        <taxon>Nematoda</taxon>
        <taxon>Chromadorea</taxon>
        <taxon>Rhabditida</taxon>
        <taxon>Rhabditina</taxon>
        <taxon>Diplogasteromorpha</taxon>
        <taxon>Diplogasteroidea</taxon>
        <taxon>Neodiplogasteridae</taxon>
        <taxon>Pristionchus</taxon>
    </lineage>
</organism>
<dbReference type="PROSITE" id="PS50106">
    <property type="entry name" value="PDZ"/>
    <property type="match status" value="1"/>
</dbReference>
<feature type="compositionally biased region" description="Pro residues" evidence="6">
    <location>
        <begin position="409"/>
        <end position="423"/>
    </location>
</feature>
<feature type="compositionally biased region" description="Basic and acidic residues" evidence="6">
    <location>
        <begin position="941"/>
        <end position="951"/>
    </location>
</feature>
<sequence length="1484" mass="160355">MGGETVTVRMARGDRSTAWGFGVTDSGRGEVIIVNVVPGSLADRAGLRNGDILDILEGLNNLDLKATDRLLVTSRDRIELVVHRPSPSVNGQCVDSNRGQFIVALCLEMVQLTAAPKPWNTGASSTSAAGQARIWRPEITQDTHINKFQHSTHHIPAEQPPPPPQVRVSLEHSNTTQVPQGFNSSALPFNTDPRVKHAQYNSPLSLYSKQNAVEQYELQTSDLLNKMSLNGARGAAPQGGAGAPSFRSETMRRGSTLSSHPNPNNLPTCFVCTRPILGVMARAAGHDVHGDCLSCATCGSSLKNVGHHFIDDKFYCDVHGSQKKGLLNRSAAPAAPAARGPDPPKSFYQPDVMGRRPLSVSPNPAVHHQTSTYSTTTTHLTNPKTHGPISPAARGVPTNPPFTATSRPVSPPSYAPPPPPTTAPPTGGAPQQPLPMLKVNGAAPPPPPAPAPTPRSPSGSPRRAPRSPSFCVHPLRKQWPPSPGRHTIGAVPRYWDVAARRGDVSPGGTRAPATAPLADLVAEDDAATARAGGRRPRDPRRRTVVQPQLVADAREAVRRAAAHKEELAKRDEELAHRLQAPAIPKGINVIATRSEPLVARPEPRQEQQQPDAAVSELQPRPVSYVSEASTILSAPEVVHQIRPVSMVALPPSMTTSELVAPPPRPQSMFSPLLRVNSSPVPFGAPRTFVDSATSPNPPPAYDPTTKPKAVATAPVAATPAPRAHRRVDISKQPPPPQKKTTKKKANGVAKKTKKVEIVEVHAAPLTGVAPTHILHRGAFAAPSPRSPSPLVMAPTQAPGAWASVAEVLDEADLGTEPRRSPEEAMEAPPAPRSRYADRDDIPRVRRPVYLPLDFAEQSQAAPAPVAPATPRIAFDLVDDYEDSIVSSTALRPEMRRLMRMVDDDCESQETNEDWRKVNLSLLDEEGQWERDLATVGELNRRMRESSDRDPCGDDDAVSAVDEEDRQRAIESIERHQRTLERQQASLSVLLDSAITFLRGLDTAAPAELPDTPQAPAVIHAAPQGVPGALYALAGHVHAGAPQVLHGAPQGNETLPAPPPRVFIPTATVSAVTAAAAAAQARRQPDEDESIESSSDSSSPLIPHNCDGLLNNVEQNSIQKCLLILTHPAHSTMDDDNSSVYVLCLSYSCMNDDLSHYSDTHLRFRMFTNACMHTRYYRNRRTLLSRLSSVLDELRSIGLPQQPQPPIRNGSTKAPQPPPRRHMPARFSTPVPPPRGSSYSRSAYESRTTTNNAAPPPSTNGYGSRPANGGYTSPYTNGGSTYNQRNQVSSTVSTGRMQQEAEPAAGERVPYCESCKNAIRGPFVLANGKSWCPDHFICSNRTCARKLLECGFVEENGQKFCETCFEKNIAPKCAKCNTAIVSDCLNALSKKWHPACFTCAHCQAPFGNAAFYLEQGAPYCEKDWNMLFTTKCVSCRFPIEAGDRWVEALGSAYHSNCFSCTRCRVNLEGESFYAKNGEPYCKAHA</sequence>
<evidence type="ECO:0000256" key="2">
    <source>
        <dbReference type="ARBA" id="ARBA00022490"/>
    </source>
</evidence>
<feature type="compositionally biased region" description="Polar residues" evidence="6">
    <location>
        <begin position="1269"/>
        <end position="1296"/>
    </location>
</feature>
<dbReference type="GO" id="GO:0046872">
    <property type="term" value="F:metal ion binding"/>
    <property type="evidence" value="ECO:0007669"/>
    <property type="project" value="UniProtKB-KW"/>
</dbReference>
<evidence type="ECO:0000256" key="1">
    <source>
        <dbReference type="ARBA" id="ARBA00004496"/>
    </source>
</evidence>
<feature type="compositionally biased region" description="Acidic residues" evidence="6">
    <location>
        <begin position="952"/>
        <end position="963"/>
    </location>
</feature>
<reference evidence="8" key="1">
    <citation type="journal article" date="2008" name="Nat. Genet.">
        <title>The Pristionchus pacificus genome provides a unique perspective on nematode lifestyle and parasitism.</title>
        <authorList>
            <person name="Dieterich C."/>
            <person name="Clifton S.W."/>
            <person name="Schuster L.N."/>
            <person name="Chinwalla A."/>
            <person name="Delehaunty K."/>
            <person name="Dinkelacker I."/>
            <person name="Fulton L."/>
            <person name="Fulton R."/>
            <person name="Godfrey J."/>
            <person name="Minx P."/>
            <person name="Mitreva M."/>
            <person name="Roeseler W."/>
            <person name="Tian H."/>
            <person name="Witte H."/>
            <person name="Yang S.P."/>
            <person name="Wilson R.K."/>
            <person name="Sommer R.J."/>
        </authorList>
    </citation>
    <scope>NUCLEOTIDE SEQUENCE [LARGE SCALE GENOMIC DNA]</scope>
    <source>
        <strain evidence="8">PS312</strain>
    </source>
</reference>
<feature type="region of interest" description="Disordered" evidence="6">
    <location>
        <begin position="688"/>
        <end position="752"/>
    </location>
</feature>
<evidence type="ECO:0000256" key="6">
    <source>
        <dbReference type="SAM" id="MobiDB-lite"/>
    </source>
</evidence>
<feature type="region of interest" description="Disordered" evidence="6">
    <location>
        <begin position="1197"/>
        <end position="1302"/>
    </location>
</feature>
<dbReference type="SMART" id="SM00132">
    <property type="entry name" value="LIM"/>
    <property type="match status" value="4"/>
</dbReference>
<dbReference type="Gene3D" id="2.30.42.10">
    <property type="match status" value="1"/>
</dbReference>
<dbReference type="GO" id="GO:0005912">
    <property type="term" value="C:adherens junction"/>
    <property type="evidence" value="ECO:0000318"/>
    <property type="project" value="GO_Central"/>
</dbReference>
<dbReference type="FunFam" id="2.10.110.10:FF:000146">
    <property type="entry name" value="ALP/Enigma encoding"/>
    <property type="match status" value="1"/>
</dbReference>
<evidence type="ECO:0000313" key="8">
    <source>
        <dbReference type="Proteomes" id="UP000005239"/>
    </source>
</evidence>
<dbReference type="PANTHER" id="PTHR24214">
    <property type="entry name" value="PDZ AND LIM DOMAIN PROTEIN ZASP"/>
    <property type="match status" value="1"/>
</dbReference>
<feature type="compositionally biased region" description="Polar residues" evidence="6">
    <location>
        <begin position="1236"/>
        <end position="1246"/>
    </location>
</feature>
<dbReference type="PROSITE" id="PS00478">
    <property type="entry name" value="LIM_DOMAIN_1"/>
    <property type="match status" value="1"/>
</dbReference>
<dbReference type="InterPro" id="IPR006643">
    <property type="entry name" value="Zasp-like_motif"/>
</dbReference>
<dbReference type="FunFam" id="2.10.110.10:FF:000060">
    <property type="entry name" value="Uncharacterized protein, isoform Z"/>
    <property type="match status" value="1"/>
</dbReference>
<gene>
    <name evidence="7" type="primary">WBGene00101087</name>
</gene>
<dbReference type="SMART" id="SM00228">
    <property type="entry name" value="PDZ"/>
    <property type="match status" value="1"/>
</dbReference>
<feature type="compositionally biased region" description="Basic residues" evidence="6">
    <location>
        <begin position="739"/>
        <end position="752"/>
    </location>
</feature>
<keyword evidence="3" id="KW-0479">Metal-binding</keyword>
<dbReference type="GO" id="GO:0003779">
    <property type="term" value="F:actin binding"/>
    <property type="evidence" value="ECO:0000318"/>
    <property type="project" value="GO_Central"/>
</dbReference>
<dbReference type="PANTHER" id="PTHR24214:SF38">
    <property type="entry name" value="PDZ AND LIM DOMAIN PROTEIN ZASP-RELATED"/>
    <property type="match status" value="1"/>
</dbReference>
<name>A0A2A6BI24_PRIPA</name>
<evidence type="ECO:0000313" key="7">
    <source>
        <dbReference type="EnsemblMetazoa" id="PPA11533.1"/>
    </source>
</evidence>
<protein>
    <submittedName>
        <fullName evidence="7">Alp-1</fullName>
    </submittedName>
</protein>
<comment type="subcellular location">
    <subcellularLocation>
        <location evidence="1">Cytoplasm</location>
    </subcellularLocation>
</comment>
<evidence type="ECO:0000256" key="4">
    <source>
        <dbReference type="ARBA" id="ARBA00022833"/>
    </source>
</evidence>
<feature type="compositionally biased region" description="Pro residues" evidence="6">
    <location>
        <begin position="443"/>
        <end position="455"/>
    </location>
</feature>
<keyword evidence="2" id="KW-0963">Cytoplasm</keyword>
<dbReference type="PROSITE" id="PS50023">
    <property type="entry name" value="LIM_DOMAIN_2"/>
    <property type="match status" value="3"/>
</dbReference>
<keyword evidence="4" id="KW-0862">Zinc</keyword>
<feature type="compositionally biased region" description="Basic residues" evidence="6">
    <location>
        <begin position="532"/>
        <end position="543"/>
    </location>
</feature>
<dbReference type="EnsemblMetazoa" id="PPA11533.1">
    <property type="protein sequence ID" value="PPA11533.1"/>
    <property type="gene ID" value="WBGene00101087"/>
</dbReference>
<accession>A0A2A6BI24</accession>
<feature type="region of interest" description="Disordered" evidence="6">
    <location>
        <begin position="941"/>
        <end position="963"/>
    </location>
</feature>
<accession>A0A8R1U891</accession>
<feature type="region of interest" description="Disordered" evidence="6">
    <location>
        <begin position="523"/>
        <end position="543"/>
    </location>
</feature>
<keyword evidence="8" id="KW-1185">Reference proteome</keyword>
<dbReference type="InterPro" id="IPR050604">
    <property type="entry name" value="PDZ-LIM_domain"/>
</dbReference>
<dbReference type="SMART" id="SM00735">
    <property type="entry name" value="ZM"/>
    <property type="match status" value="1"/>
</dbReference>
<feature type="compositionally biased region" description="Low complexity" evidence="6">
    <location>
        <begin position="424"/>
        <end position="435"/>
    </location>
</feature>
<dbReference type="Pfam" id="PF00412">
    <property type="entry name" value="LIM"/>
    <property type="match status" value="4"/>
</dbReference>
<dbReference type="FunFam" id="2.10.110.10:FF:000069">
    <property type="entry name" value="Uncharacterized protein, isoform Z"/>
    <property type="match status" value="1"/>
</dbReference>
<feature type="region of interest" description="Disordered" evidence="6">
    <location>
        <begin position="812"/>
        <end position="837"/>
    </location>
</feature>
<dbReference type="CDD" id="cd09461">
    <property type="entry name" value="LIM3_Enigma_like_1"/>
    <property type="match status" value="1"/>
</dbReference>
<feature type="region of interest" description="Disordered" evidence="6">
    <location>
        <begin position="151"/>
        <end position="188"/>
    </location>
</feature>
<dbReference type="GO" id="GO:0051371">
    <property type="term" value="F:muscle alpha-actinin binding"/>
    <property type="evidence" value="ECO:0000318"/>
    <property type="project" value="GO_Central"/>
</dbReference>
<dbReference type="GO" id="GO:0008340">
    <property type="term" value="P:determination of adult lifespan"/>
    <property type="evidence" value="ECO:0007669"/>
    <property type="project" value="EnsemblMetazoa"/>
</dbReference>
<feature type="region of interest" description="Disordered" evidence="6">
    <location>
        <begin position="234"/>
        <end position="260"/>
    </location>
</feature>
<feature type="compositionally biased region" description="Low complexity" evidence="6">
    <location>
        <begin position="456"/>
        <end position="469"/>
    </location>
</feature>
<dbReference type="CDD" id="cd09455">
    <property type="entry name" value="LIM1_Enigma_like_1"/>
    <property type="match status" value="1"/>
</dbReference>
<evidence type="ECO:0000256" key="5">
    <source>
        <dbReference type="ARBA" id="ARBA00023038"/>
    </source>
</evidence>
<feature type="compositionally biased region" description="Low complexity" evidence="6">
    <location>
        <begin position="703"/>
        <end position="721"/>
    </location>
</feature>
<dbReference type="SUPFAM" id="SSF50156">
    <property type="entry name" value="PDZ domain-like"/>
    <property type="match status" value="1"/>
</dbReference>
<dbReference type="InterPro" id="IPR036034">
    <property type="entry name" value="PDZ_sf"/>
</dbReference>
<dbReference type="SUPFAM" id="SSF57716">
    <property type="entry name" value="Glucocorticoid receptor-like (DNA-binding domain)"/>
    <property type="match status" value="4"/>
</dbReference>
<dbReference type="OrthoDB" id="5911912at2759"/>
<dbReference type="InterPro" id="IPR001478">
    <property type="entry name" value="PDZ"/>
</dbReference>
<dbReference type="GO" id="GO:0055120">
    <property type="term" value="C:striated muscle dense body"/>
    <property type="evidence" value="ECO:0007669"/>
    <property type="project" value="EnsemblMetazoa"/>
</dbReference>
<dbReference type="GO" id="GO:0001725">
    <property type="term" value="C:stress fiber"/>
    <property type="evidence" value="ECO:0000318"/>
    <property type="project" value="GO_Central"/>
</dbReference>
<keyword evidence="5" id="KW-0440">LIM domain</keyword>
<feature type="region of interest" description="Disordered" evidence="6">
    <location>
        <begin position="599"/>
        <end position="619"/>
    </location>
</feature>
<dbReference type="GO" id="GO:0043050">
    <property type="term" value="P:nematode pharyngeal pumping"/>
    <property type="evidence" value="ECO:0007669"/>
    <property type="project" value="EnsemblMetazoa"/>
</dbReference>
<dbReference type="CDD" id="cd09360">
    <property type="entry name" value="LIM_ALP_like"/>
    <property type="match status" value="1"/>
</dbReference>
<dbReference type="GO" id="GO:0031941">
    <property type="term" value="C:filamentous actin"/>
    <property type="evidence" value="ECO:0000318"/>
    <property type="project" value="GO_Central"/>
</dbReference>
<dbReference type="Proteomes" id="UP000005239">
    <property type="component" value="Unassembled WGS sequence"/>
</dbReference>
<feature type="compositionally biased region" description="Polar residues" evidence="6">
    <location>
        <begin position="171"/>
        <end position="188"/>
    </location>
</feature>
<dbReference type="GO" id="GO:0030018">
    <property type="term" value="C:Z disc"/>
    <property type="evidence" value="ECO:0000318"/>
    <property type="project" value="GO_Central"/>
</dbReference>
<dbReference type="GO" id="GO:0030036">
    <property type="term" value="P:actin cytoskeleton organization"/>
    <property type="evidence" value="ECO:0000318"/>
    <property type="project" value="GO_Central"/>
</dbReference>
<dbReference type="FunFam" id="2.10.110.10:FF:000020">
    <property type="entry name" value="PDZ and LIM domain protein 5"/>
    <property type="match status" value="1"/>
</dbReference>
<reference evidence="7" key="2">
    <citation type="submission" date="2022-06" db="UniProtKB">
        <authorList>
            <consortium name="EnsemblMetazoa"/>
        </authorList>
    </citation>
    <scope>IDENTIFICATION</scope>
    <source>
        <strain evidence="7">PS312</strain>
    </source>
</reference>
<dbReference type="GO" id="GO:0061061">
    <property type="term" value="P:muscle structure development"/>
    <property type="evidence" value="ECO:0000318"/>
    <property type="project" value="GO_Central"/>
</dbReference>
<feature type="region of interest" description="Disordered" evidence="6">
    <location>
        <begin position="327"/>
        <end position="487"/>
    </location>
</feature>